<reference evidence="9" key="3">
    <citation type="submission" date="2025-09" db="UniProtKB">
        <authorList>
            <consortium name="Ensembl"/>
        </authorList>
    </citation>
    <scope>IDENTIFICATION</scope>
    <source>
        <strain evidence="9">2N</strain>
    </source>
</reference>
<dbReference type="InterPro" id="IPR007237">
    <property type="entry name" value="CD20-like"/>
</dbReference>
<keyword evidence="10" id="KW-1185">Reference proteome</keyword>
<dbReference type="GO" id="GO:0016020">
    <property type="term" value="C:membrane"/>
    <property type="evidence" value="ECO:0007669"/>
    <property type="project" value="UniProtKB-SubCell"/>
</dbReference>
<keyword evidence="5 8" id="KW-1133">Transmembrane helix</keyword>
<dbReference type="OrthoDB" id="9837693at2759"/>
<feature type="transmembrane region" description="Helical" evidence="8">
    <location>
        <begin position="192"/>
        <end position="216"/>
    </location>
</feature>
<evidence type="ECO:0000256" key="3">
    <source>
        <dbReference type="ARBA" id="ARBA00022553"/>
    </source>
</evidence>
<reference evidence="9" key="2">
    <citation type="submission" date="2025-08" db="UniProtKB">
        <authorList>
            <consortium name="Ensembl"/>
        </authorList>
    </citation>
    <scope>IDENTIFICATION</scope>
    <source>
        <strain evidence="9">2N</strain>
    </source>
</reference>
<dbReference type="GeneID" id="100735369"/>
<evidence type="ECO:0000256" key="8">
    <source>
        <dbReference type="SAM" id="Phobius"/>
    </source>
</evidence>
<dbReference type="EMBL" id="AAKN02032924">
    <property type="status" value="NOT_ANNOTATED_CDS"/>
    <property type="molecule type" value="Genomic_DNA"/>
</dbReference>
<keyword evidence="6 8" id="KW-0472">Membrane</keyword>
<evidence type="ECO:0000256" key="4">
    <source>
        <dbReference type="ARBA" id="ARBA00022692"/>
    </source>
</evidence>
<feature type="region of interest" description="Disordered" evidence="7">
    <location>
        <begin position="1"/>
        <end position="20"/>
    </location>
</feature>
<dbReference type="InterPro" id="IPR009281">
    <property type="entry name" value="TMEM176A/TMEM176B"/>
</dbReference>
<dbReference type="GeneTree" id="ENSGT00530000064074"/>
<accession>H0V9Y6</accession>
<comment type="similarity">
    <text evidence="2">Belongs to the TMEM176 family.</text>
</comment>
<evidence type="ECO:0000313" key="9">
    <source>
        <dbReference type="Ensembl" id="ENSCPOP00000006645.3"/>
    </source>
</evidence>
<keyword evidence="4 8" id="KW-0812">Transmembrane</keyword>
<dbReference type="Pfam" id="PF04103">
    <property type="entry name" value="CD20"/>
    <property type="match status" value="1"/>
</dbReference>
<dbReference type="OMA" id="KQGGICW"/>
<evidence type="ECO:0000256" key="5">
    <source>
        <dbReference type="ARBA" id="ARBA00022989"/>
    </source>
</evidence>
<dbReference type="HOGENOM" id="CLU_090530_1_0_1"/>
<dbReference type="KEGG" id="cpoc:100735369"/>
<dbReference type="Ensembl" id="ENSCPOT00000007441.3">
    <property type="protein sequence ID" value="ENSCPOP00000006645.3"/>
    <property type="gene ID" value="ENSCPOG00000007369.4"/>
</dbReference>
<dbReference type="STRING" id="10141.ENSCPOP00000006645"/>
<proteinExistence type="inferred from homology"/>
<dbReference type="eggNOG" id="ENOG502SF8T">
    <property type="taxonomic scope" value="Eukaryota"/>
</dbReference>
<dbReference type="InParanoid" id="H0V9Y6"/>
<dbReference type="RefSeq" id="XP_005003544.1">
    <property type="nucleotide sequence ID" value="XM_005003487.4"/>
</dbReference>
<evidence type="ECO:0000256" key="6">
    <source>
        <dbReference type="ARBA" id="ARBA00023136"/>
    </source>
</evidence>
<dbReference type="VEuPathDB" id="HostDB:ENSCPOG00000007369"/>
<evidence type="ECO:0000256" key="2">
    <source>
        <dbReference type="ARBA" id="ARBA00006022"/>
    </source>
</evidence>
<dbReference type="GO" id="GO:2001199">
    <property type="term" value="P:negative regulation of dendritic cell differentiation"/>
    <property type="evidence" value="ECO:0007669"/>
    <property type="project" value="Ensembl"/>
</dbReference>
<evidence type="ECO:0000256" key="7">
    <source>
        <dbReference type="SAM" id="MobiDB-lite"/>
    </source>
</evidence>
<dbReference type="PANTHER" id="PTHR15756:SF6">
    <property type="entry name" value="TRANSMEMBRANE PROTEIN 176A"/>
    <property type="match status" value="1"/>
</dbReference>
<name>H0V9Y6_CAVPO</name>
<dbReference type="Bgee" id="ENSCPOG00000007369">
    <property type="expression patterns" value="Expressed in pituitary gland and 12 other cell types or tissues"/>
</dbReference>
<organism evidence="9 10">
    <name type="scientific">Cavia porcellus</name>
    <name type="common">Guinea pig</name>
    <dbReference type="NCBI Taxonomy" id="10141"/>
    <lineage>
        <taxon>Eukaryota</taxon>
        <taxon>Metazoa</taxon>
        <taxon>Chordata</taxon>
        <taxon>Craniata</taxon>
        <taxon>Vertebrata</taxon>
        <taxon>Euteleostomi</taxon>
        <taxon>Mammalia</taxon>
        <taxon>Eutheria</taxon>
        <taxon>Euarchontoglires</taxon>
        <taxon>Glires</taxon>
        <taxon>Rodentia</taxon>
        <taxon>Hystricomorpha</taxon>
        <taxon>Caviidae</taxon>
        <taxon>Cavia</taxon>
    </lineage>
</organism>
<feature type="transmembrane region" description="Helical" evidence="8">
    <location>
        <begin position="55"/>
        <end position="79"/>
    </location>
</feature>
<evidence type="ECO:0000313" key="10">
    <source>
        <dbReference type="Proteomes" id="UP000005447"/>
    </source>
</evidence>
<dbReference type="FunCoup" id="H0V9Y6">
    <property type="interactions" value="2"/>
</dbReference>
<dbReference type="Proteomes" id="UP000005447">
    <property type="component" value="Unassembled WGS sequence"/>
</dbReference>
<reference evidence="10" key="1">
    <citation type="journal article" date="2011" name="Nature">
        <title>A high-resolution map of human evolutionary constraint using 29 mammals.</title>
        <authorList>
            <person name="Lindblad-Toh K."/>
            <person name="Garber M."/>
            <person name="Zuk O."/>
            <person name="Lin M.F."/>
            <person name="Parker B.J."/>
            <person name="Washietl S."/>
            <person name="Kheradpour P."/>
            <person name="Ernst J."/>
            <person name="Jordan G."/>
            <person name="Mauceli E."/>
            <person name="Ward L.D."/>
            <person name="Lowe C.B."/>
            <person name="Holloway A.K."/>
            <person name="Clamp M."/>
            <person name="Gnerre S."/>
            <person name="Alfoldi J."/>
            <person name="Beal K."/>
            <person name="Chang J."/>
            <person name="Clawson H."/>
            <person name="Cuff J."/>
            <person name="Di Palma F."/>
            <person name="Fitzgerald S."/>
            <person name="Flicek P."/>
            <person name="Guttman M."/>
            <person name="Hubisz M.J."/>
            <person name="Jaffe D.B."/>
            <person name="Jungreis I."/>
            <person name="Kent W.J."/>
            <person name="Kostka D."/>
            <person name="Lara M."/>
            <person name="Martins A.L."/>
            <person name="Massingham T."/>
            <person name="Moltke I."/>
            <person name="Raney B.J."/>
            <person name="Rasmussen M.D."/>
            <person name="Robinson J."/>
            <person name="Stark A."/>
            <person name="Vilella A.J."/>
            <person name="Wen J."/>
            <person name="Xie X."/>
            <person name="Zody M.C."/>
            <person name="Baldwin J."/>
            <person name="Bloom T."/>
            <person name="Chin C.W."/>
            <person name="Heiman D."/>
            <person name="Nicol R."/>
            <person name="Nusbaum C."/>
            <person name="Young S."/>
            <person name="Wilkinson J."/>
            <person name="Worley K.C."/>
            <person name="Kovar C.L."/>
            <person name="Muzny D.M."/>
            <person name="Gibbs R.A."/>
            <person name="Cree A."/>
            <person name="Dihn H.H."/>
            <person name="Fowler G."/>
            <person name="Jhangiani S."/>
            <person name="Joshi V."/>
            <person name="Lee S."/>
            <person name="Lewis L.R."/>
            <person name="Nazareth L.V."/>
            <person name="Okwuonu G."/>
            <person name="Santibanez J."/>
            <person name="Warren W.C."/>
            <person name="Mardis E.R."/>
            <person name="Weinstock G.M."/>
            <person name="Wilson R.K."/>
            <person name="Delehaunty K."/>
            <person name="Dooling D."/>
            <person name="Fronik C."/>
            <person name="Fulton L."/>
            <person name="Fulton B."/>
            <person name="Graves T."/>
            <person name="Minx P."/>
            <person name="Sodergren E."/>
            <person name="Birney E."/>
            <person name="Margulies E.H."/>
            <person name="Herrero J."/>
            <person name="Green E.D."/>
            <person name="Haussler D."/>
            <person name="Siepel A."/>
            <person name="Goldman N."/>
            <person name="Pollard K.S."/>
            <person name="Pedersen J.S."/>
            <person name="Lander E.S."/>
            <person name="Kellis M."/>
        </authorList>
    </citation>
    <scope>NUCLEOTIDE SEQUENCE [LARGE SCALE GENOMIC DNA]</scope>
    <source>
        <strain evidence="10">2N</strain>
    </source>
</reference>
<gene>
    <name evidence="9" type="primary">TMEM176A</name>
</gene>
<dbReference type="CTD" id="55365"/>
<dbReference type="AlphaFoldDB" id="H0V9Y6"/>
<protein>
    <submittedName>
        <fullName evidence="9">Transmembrane protein 176A</fullName>
    </submittedName>
</protein>
<evidence type="ECO:0000256" key="1">
    <source>
        <dbReference type="ARBA" id="ARBA00004141"/>
    </source>
</evidence>
<sequence>MDAGTGDSNEVAPEGPQPTHINVHIHKESALAKILLTGCSLLRLPASATSATSRLLVASWVVQIMLGLLSGVLGGFLYIFQCRTLCTSGAALWTGVVAVLAGAAAFVYNKRGGICWALLKILLTLAAFCTAVAAIKIGAGSFHEYRYDMGSDYNCKDSYWPTVPPSTSRPELERLHLCISQMNMLKNLIVSLQSMLLGVWVLLLLASLAPLCLYCWRRFSIKKKREQPKEATGKEPVLALPLLGTHT</sequence>
<feature type="transmembrane region" description="Helical" evidence="8">
    <location>
        <begin position="121"/>
        <end position="139"/>
    </location>
</feature>
<keyword evidence="3" id="KW-0597">Phosphoprotein</keyword>
<comment type="subcellular location">
    <subcellularLocation>
        <location evidence="1">Membrane</location>
        <topology evidence="1">Multi-pass membrane protein</topology>
    </subcellularLocation>
</comment>
<dbReference type="RefSeq" id="XP_003469808.2">
    <property type="nucleotide sequence ID" value="XM_003469760.5"/>
</dbReference>
<dbReference type="PANTHER" id="PTHR15756">
    <property type="entry name" value="LR8/HCA112"/>
    <property type="match status" value="1"/>
</dbReference>
<feature type="transmembrane region" description="Helical" evidence="8">
    <location>
        <begin position="91"/>
        <end position="109"/>
    </location>
</feature>